<dbReference type="PANTHER" id="PTHR43570">
    <property type="entry name" value="ALDEHYDE DEHYDROGENASE"/>
    <property type="match status" value="1"/>
</dbReference>
<evidence type="ECO:0000313" key="8">
    <source>
        <dbReference type="Proteomes" id="UP000010866"/>
    </source>
</evidence>
<accession>L0KVA4</accession>
<dbReference type="PANTHER" id="PTHR43570:SF20">
    <property type="entry name" value="ALDEHYDE DEHYDROGENASE ALDX-RELATED"/>
    <property type="match status" value="1"/>
</dbReference>
<evidence type="ECO:0000256" key="1">
    <source>
        <dbReference type="ARBA" id="ARBA00009986"/>
    </source>
</evidence>
<dbReference type="Gene3D" id="3.40.605.10">
    <property type="entry name" value="Aldehyde Dehydrogenase, Chain A, domain 1"/>
    <property type="match status" value="1"/>
</dbReference>
<dbReference type="GO" id="GO:0005737">
    <property type="term" value="C:cytoplasm"/>
    <property type="evidence" value="ECO:0007669"/>
    <property type="project" value="TreeGrafter"/>
</dbReference>
<dbReference type="HOGENOM" id="CLU_005391_3_1_2"/>
<reference evidence="8" key="1">
    <citation type="submission" date="2012-02" db="EMBL/GenBank/DDBJ databases">
        <title>Complete sequence of chromosome of Methanomethylovorans hollandica DSM 15978.</title>
        <authorList>
            <person name="Lucas S."/>
            <person name="Copeland A."/>
            <person name="Lapidus A."/>
            <person name="Glavina del Rio T."/>
            <person name="Dalin E."/>
            <person name="Tice H."/>
            <person name="Bruce D."/>
            <person name="Goodwin L."/>
            <person name="Pitluck S."/>
            <person name="Peters L."/>
            <person name="Mikhailova N."/>
            <person name="Held B."/>
            <person name="Kyrpides N."/>
            <person name="Mavromatis K."/>
            <person name="Ivanova N."/>
            <person name="Brettin T."/>
            <person name="Detter J.C."/>
            <person name="Han C."/>
            <person name="Larimer F."/>
            <person name="Land M."/>
            <person name="Hauser L."/>
            <person name="Markowitz V."/>
            <person name="Cheng J.-F."/>
            <person name="Hugenholtz P."/>
            <person name="Woyke T."/>
            <person name="Wu D."/>
            <person name="Spring S."/>
            <person name="Schroeder M."/>
            <person name="Brambilla E."/>
            <person name="Klenk H.-P."/>
            <person name="Eisen J.A."/>
        </authorList>
    </citation>
    <scope>NUCLEOTIDE SEQUENCE [LARGE SCALE GENOMIC DNA]</scope>
    <source>
        <strain evidence="8">DSM 15978 / NBRC 107637 / DMS1</strain>
    </source>
</reference>
<sequence>MHHEIKRVFCLQQEKWPQLARLGVSERIERLMRIDKYLRDERHLLELYQAMFMDLHKPEVEVIATEVGIVQAQISYIKKHLSNWMRPRKVPTPLPLIGTRSFTRYEPKGVILIMSPWNFPLNLSLVPLVYAIAAGNAVILKPSEISSHTSAFIKHMMDELFPESEVMVFEGDASVASSLLEQPFNHIFFTGSPRVGKLVMTAAAKHLSGVTLELGGKSPAIIDETADISLIARRVAWAKCVNNGQTCITPDYLLLHESVCDSFIHEFGAAVKQLYDPEGEGIKNSPDYCRIINGMHFRRLRSIYDDAISKGACLSLGGDFDESDRFISPTLLEGVTCDMNIMNEEIFGPLLPIITYRNRKEAKDMIRRLPNPLTLYIASRDQANIDYFMDGISAGGTVINDYMLGYSNPSLPFGGINNSGIGRSLGLHCFAGFSNERSIIHRRWGSLNIIYPPYNERVLRLINTLYRWM</sequence>
<protein>
    <submittedName>
        <fullName evidence="7">NAD-dependent aldehyde dehydrogenase</fullName>
    </submittedName>
</protein>
<organism evidence="7 8">
    <name type="scientific">Methanomethylovorans hollandica (strain DSM 15978 / NBRC 107637 / DMS1)</name>
    <dbReference type="NCBI Taxonomy" id="867904"/>
    <lineage>
        <taxon>Archaea</taxon>
        <taxon>Methanobacteriati</taxon>
        <taxon>Methanobacteriota</taxon>
        <taxon>Stenosarchaea group</taxon>
        <taxon>Methanomicrobia</taxon>
        <taxon>Methanosarcinales</taxon>
        <taxon>Methanosarcinaceae</taxon>
        <taxon>Methanomethylovorans</taxon>
    </lineage>
</organism>
<evidence type="ECO:0000256" key="2">
    <source>
        <dbReference type="ARBA" id="ARBA00023002"/>
    </source>
</evidence>
<dbReference type="SUPFAM" id="SSF53720">
    <property type="entry name" value="ALDH-like"/>
    <property type="match status" value="1"/>
</dbReference>
<evidence type="ECO:0000256" key="3">
    <source>
        <dbReference type="ARBA" id="ARBA00023027"/>
    </source>
</evidence>
<dbReference type="AlphaFoldDB" id="L0KVA4"/>
<dbReference type="OrthoDB" id="6342at2157"/>
<dbReference type="InterPro" id="IPR012394">
    <property type="entry name" value="Aldehyde_DH_NAD(P)"/>
</dbReference>
<evidence type="ECO:0000256" key="4">
    <source>
        <dbReference type="PROSITE-ProRule" id="PRU10007"/>
    </source>
</evidence>
<keyword evidence="2 5" id="KW-0560">Oxidoreductase</keyword>
<dbReference type="GO" id="GO:0004029">
    <property type="term" value="F:aldehyde dehydrogenase (NAD+) activity"/>
    <property type="evidence" value="ECO:0007669"/>
    <property type="project" value="TreeGrafter"/>
</dbReference>
<comment type="similarity">
    <text evidence="1 5">Belongs to the aldehyde dehydrogenase family.</text>
</comment>
<evidence type="ECO:0000256" key="5">
    <source>
        <dbReference type="RuleBase" id="RU003345"/>
    </source>
</evidence>
<keyword evidence="3" id="KW-0520">NAD</keyword>
<dbReference type="InterPro" id="IPR016162">
    <property type="entry name" value="Ald_DH_N"/>
</dbReference>
<dbReference type="EMBL" id="CP003362">
    <property type="protein sequence ID" value="AGB48630.1"/>
    <property type="molecule type" value="Genomic_DNA"/>
</dbReference>
<dbReference type="InterPro" id="IPR016161">
    <property type="entry name" value="Ald_DH/histidinol_DH"/>
</dbReference>
<proteinExistence type="inferred from homology"/>
<keyword evidence="8" id="KW-1185">Reference proteome</keyword>
<dbReference type="InterPro" id="IPR029510">
    <property type="entry name" value="Ald_DH_CS_GLU"/>
</dbReference>
<dbReference type="GeneID" id="14407463"/>
<evidence type="ECO:0000259" key="6">
    <source>
        <dbReference type="Pfam" id="PF00171"/>
    </source>
</evidence>
<gene>
    <name evidence="7" type="ordered locus">Metho_0357</name>
</gene>
<dbReference type="Gene3D" id="3.40.309.10">
    <property type="entry name" value="Aldehyde Dehydrogenase, Chain A, domain 2"/>
    <property type="match status" value="1"/>
</dbReference>
<dbReference type="InterPro" id="IPR015590">
    <property type="entry name" value="Aldehyde_DH_dom"/>
</dbReference>
<dbReference type="InterPro" id="IPR016163">
    <property type="entry name" value="Ald_DH_C"/>
</dbReference>
<dbReference type="PROSITE" id="PS00687">
    <property type="entry name" value="ALDEHYDE_DEHYDR_GLU"/>
    <property type="match status" value="1"/>
</dbReference>
<dbReference type="RefSeq" id="WP_015323799.1">
    <property type="nucleotide sequence ID" value="NC_019977.1"/>
</dbReference>
<dbReference type="Pfam" id="PF00171">
    <property type="entry name" value="Aldedh"/>
    <property type="match status" value="1"/>
</dbReference>
<evidence type="ECO:0000313" key="7">
    <source>
        <dbReference type="EMBL" id="AGB48630.1"/>
    </source>
</evidence>
<feature type="active site" evidence="4">
    <location>
        <position position="213"/>
    </location>
</feature>
<feature type="domain" description="Aldehyde dehydrogenase" evidence="6">
    <location>
        <begin position="6"/>
        <end position="437"/>
    </location>
</feature>
<dbReference type="Proteomes" id="UP000010866">
    <property type="component" value="Chromosome"/>
</dbReference>
<dbReference type="FunFam" id="3.40.309.10:FF:000003">
    <property type="entry name" value="Aldehyde dehydrogenase"/>
    <property type="match status" value="1"/>
</dbReference>
<dbReference type="KEGG" id="mhz:Metho_0357"/>
<dbReference type="STRING" id="867904.Metho_0357"/>
<dbReference type="PIRSF" id="PIRSF036492">
    <property type="entry name" value="ALDH"/>
    <property type="match status" value="1"/>
</dbReference>
<name>L0KVA4_METHD</name>
<dbReference type="GO" id="GO:0006081">
    <property type="term" value="P:aldehyde metabolic process"/>
    <property type="evidence" value="ECO:0007669"/>
    <property type="project" value="InterPro"/>
</dbReference>